<feature type="compositionally biased region" description="Basic and acidic residues" evidence="1">
    <location>
        <begin position="1143"/>
        <end position="1160"/>
    </location>
</feature>
<evidence type="ECO:0000313" key="5">
    <source>
        <dbReference type="Proteomes" id="UP000007797"/>
    </source>
</evidence>
<organism evidence="4 5">
    <name type="scientific">Cavenderia fasciculata</name>
    <name type="common">Slime mold</name>
    <name type="synonym">Dictyostelium fasciculatum</name>
    <dbReference type="NCBI Taxonomy" id="261658"/>
    <lineage>
        <taxon>Eukaryota</taxon>
        <taxon>Amoebozoa</taxon>
        <taxon>Evosea</taxon>
        <taxon>Eumycetozoa</taxon>
        <taxon>Dictyostelia</taxon>
        <taxon>Acytosteliales</taxon>
        <taxon>Cavenderiaceae</taxon>
        <taxon>Cavenderia</taxon>
    </lineage>
</organism>
<dbReference type="PANTHER" id="PTHR24032:SF16">
    <property type="entry name" value="EGF-LIKE DOMAIN-CONTAINING PROTEIN"/>
    <property type="match status" value="1"/>
</dbReference>
<evidence type="ECO:0008006" key="6">
    <source>
        <dbReference type="Google" id="ProtNLM"/>
    </source>
</evidence>
<name>F4PYS8_CACFS</name>
<protein>
    <recommendedName>
        <fullName evidence="6">EGF-like domain-containing protein</fullName>
    </recommendedName>
</protein>
<dbReference type="Proteomes" id="UP000007797">
    <property type="component" value="Unassembled WGS sequence"/>
</dbReference>
<sequence>MQTNLVLLFFVLVLSCCVSSSAAAATNQSLPNDELWSAIWLLQYSGRRTDAGAGAGGTGTSVHINASTSDDICNGAYFSCSIDGGHIIKVNMFDNVTFVYDGDLPSNVTSLILPMVQSIDIYVNSSTKYFESVNLLDYLTNLSSLSTLRLYDPRLKMVSTTTTTPFSSLQSLTLGLSSNNNNNNNNNITLSFEELVFPNLTIFGIELGVMTNFTYPETIKRLNIQTNSITPSNISLYYSLLELNINNINQTLLLPSPLPKYLKNVTTTNNSLSGNVPLDLLLNDPFNLNLDLENNMGLTGKLSNDFCYIQSLFIQNTSITAVPDCWGCLASPTTRFSSSLPLPLPSDCKKLIQFDSHDLVSFQGRFTISGNMIGWSDFDSNLKLIYPNKQLEGTIDLDKGLSQQKNYTFLSTGQPIPFNINEVGFKVHSVMVDPYNPEYQAISIAIFYDIVNPLTQYQPSILFGGSICHFIQFDLFSNTTLCTVTSPPNGSNLSIQISNSYQNQTINDPDIVTKHTEIKSYKFDPPYGPFNNLTLYGYFGFNSMDGTLTFTSLEDENVNVGGCTIIQSNQTYIQCEFEKQPITIGPTKLNLNIPNGNYNFAPFYIPAPINIESIIHSIEFPFLILNGYFGKDTQGGKIYINSSSSISSSSYSCIITDSNATYIKCNLSQSPPQGVYIVKVQVADGDAQSTITISSTKITSIQLIPPTFPPTTMILNGYFGVNSNQGLIYINNNTNICTIIKQSNETMIQCTFNSTLLVSGQTNVTVNMQNGNYSSNTILFIPYPSPSNEECMVRTNNCSGHGKCVDGICQCVGLDWYDDCKFKISSDENVKVLVNSSNPTISFTHVSYKLQFDLVAIQELDINNQIIKELHTTNNWNNYTDTSTNNQLKSLEYQLSLTNNNIFNNTNIISTIQVSNNSRTIQFGDESIYIGNNSIKSTVSIKDWPYSTVSESPHLVVLFSTTINNNQTIIGCDGSINQVETFQSFQDSDSIEFIRIISNDIQFFGQFLPFVISDNNKSTYSKIELINTTRINDQQSIALIGIHLPQCQLCLIDPQFVPLEIDLSSQCPSSNSQTSDKKEEEHMSWYFIASIVLMTSGALAILSCFVFKKTDRQIKFIPLTEFEDNSSDSNNNNNTNNPTILRFHRDYNDDEDNNHKDKDD</sequence>
<gene>
    <name evidence="4" type="ORF">DFA_02131</name>
</gene>
<evidence type="ECO:0000256" key="2">
    <source>
        <dbReference type="SAM" id="Phobius"/>
    </source>
</evidence>
<feature type="signal peptide" evidence="3">
    <location>
        <begin position="1"/>
        <end position="23"/>
    </location>
</feature>
<dbReference type="RefSeq" id="XP_004357615.1">
    <property type="nucleotide sequence ID" value="XM_004357558.1"/>
</dbReference>
<keyword evidence="2" id="KW-0812">Transmembrane</keyword>
<keyword evidence="3" id="KW-0732">Signal</keyword>
<proteinExistence type="predicted"/>
<keyword evidence="2" id="KW-1133">Transmembrane helix</keyword>
<dbReference type="GeneID" id="14871392"/>
<keyword evidence="5" id="KW-1185">Reference proteome</keyword>
<dbReference type="PANTHER" id="PTHR24032">
    <property type="entry name" value="EGF-LIKE DOMAIN-CONTAINING PROTEIN-RELATED-RELATED"/>
    <property type="match status" value="1"/>
</dbReference>
<reference evidence="5" key="1">
    <citation type="journal article" date="2011" name="Genome Res.">
        <title>Phylogeny-wide analysis of social amoeba genomes highlights ancient origins for complex intercellular communication.</title>
        <authorList>
            <person name="Heidel A.J."/>
            <person name="Lawal H.M."/>
            <person name="Felder M."/>
            <person name="Schilde C."/>
            <person name="Helps N.R."/>
            <person name="Tunggal B."/>
            <person name="Rivero F."/>
            <person name="John U."/>
            <person name="Schleicher M."/>
            <person name="Eichinger L."/>
            <person name="Platzer M."/>
            <person name="Noegel A.A."/>
            <person name="Schaap P."/>
            <person name="Gloeckner G."/>
        </authorList>
    </citation>
    <scope>NUCLEOTIDE SEQUENCE [LARGE SCALE GENOMIC DNA]</scope>
    <source>
        <strain evidence="5">SH3</strain>
    </source>
</reference>
<dbReference type="OrthoDB" id="442731at2759"/>
<evidence type="ECO:0000256" key="1">
    <source>
        <dbReference type="SAM" id="MobiDB-lite"/>
    </source>
</evidence>
<feature type="chain" id="PRO_5003313502" description="EGF-like domain-containing protein" evidence="3">
    <location>
        <begin position="24"/>
        <end position="1160"/>
    </location>
</feature>
<evidence type="ECO:0000313" key="4">
    <source>
        <dbReference type="EMBL" id="EGG19344.1"/>
    </source>
</evidence>
<feature type="region of interest" description="Disordered" evidence="1">
    <location>
        <begin position="1123"/>
        <end position="1160"/>
    </location>
</feature>
<feature type="transmembrane region" description="Helical" evidence="2">
    <location>
        <begin position="1085"/>
        <end position="1107"/>
    </location>
</feature>
<dbReference type="EMBL" id="GL883015">
    <property type="protein sequence ID" value="EGG19344.1"/>
    <property type="molecule type" value="Genomic_DNA"/>
</dbReference>
<accession>F4PYS8</accession>
<dbReference type="SUPFAM" id="SSF52058">
    <property type="entry name" value="L domain-like"/>
    <property type="match status" value="1"/>
</dbReference>
<dbReference type="AlphaFoldDB" id="F4PYS8"/>
<keyword evidence="2" id="KW-0472">Membrane</keyword>
<dbReference type="InterPro" id="IPR053331">
    <property type="entry name" value="EGF-like_comC"/>
</dbReference>
<dbReference type="KEGG" id="dfa:DFA_02131"/>
<feature type="compositionally biased region" description="Low complexity" evidence="1">
    <location>
        <begin position="1127"/>
        <end position="1137"/>
    </location>
</feature>
<evidence type="ECO:0000256" key="3">
    <source>
        <dbReference type="SAM" id="SignalP"/>
    </source>
</evidence>